<evidence type="ECO:0000313" key="2">
    <source>
        <dbReference type="Proteomes" id="UP001638806"/>
    </source>
</evidence>
<reference evidence="1" key="1">
    <citation type="submission" date="2024-12" db="EMBL/GenBank/DDBJ databases">
        <title>Comparative genomics and development of molecular markers within Purpureocillium lilacinum and among Purpureocillium species.</title>
        <authorList>
            <person name="Yeh Z.-Y."/>
            <person name="Ni N.-T."/>
            <person name="Lo P.-H."/>
            <person name="Mushyakhwo K."/>
            <person name="Lin C.-F."/>
            <person name="Nai Y.-S."/>
        </authorList>
    </citation>
    <scope>NUCLEOTIDE SEQUENCE</scope>
    <source>
        <strain evidence="1">NCHU-NPUST-175</strain>
    </source>
</reference>
<gene>
    <name evidence="1" type="ORF">ACCO45_003381</name>
</gene>
<keyword evidence="2" id="KW-1185">Reference proteome</keyword>
<dbReference type="Proteomes" id="UP001638806">
    <property type="component" value="Unassembled WGS sequence"/>
</dbReference>
<organism evidence="1 2">
    <name type="scientific">Purpureocillium lilacinum</name>
    <name type="common">Paecilomyces lilacinus</name>
    <dbReference type="NCBI Taxonomy" id="33203"/>
    <lineage>
        <taxon>Eukaryota</taxon>
        <taxon>Fungi</taxon>
        <taxon>Dikarya</taxon>
        <taxon>Ascomycota</taxon>
        <taxon>Pezizomycotina</taxon>
        <taxon>Sordariomycetes</taxon>
        <taxon>Hypocreomycetidae</taxon>
        <taxon>Hypocreales</taxon>
        <taxon>Ophiocordycipitaceae</taxon>
        <taxon>Purpureocillium</taxon>
    </lineage>
</organism>
<dbReference type="EMBL" id="JBGNUJ010000003">
    <property type="protein sequence ID" value="KAL3961858.1"/>
    <property type="molecule type" value="Genomic_DNA"/>
</dbReference>
<sequence length="111" mass="11726">MVPSGSAEHEMQCENWARTSGEQWCCGKSVGPGHAFQGSWRCGESSQCRRASRRAKRRRGSQGWDRVGGGFVGEGPGGLGQDSGKAIRNERGAALESETMGGQGFVPPVAS</sequence>
<evidence type="ECO:0000313" key="1">
    <source>
        <dbReference type="EMBL" id="KAL3961858.1"/>
    </source>
</evidence>
<proteinExistence type="predicted"/>
<protein>
    <submittedName>
        <fullName evidence="1">Uncharacterized protein</fullName>
    </submittedName>
</protein>
<comment type="caution">
    <text evidence="1">The sequence shown here is derived from an EMBL/GenBank/DDBJ whole genome shotgun (WGS) entry which is preliminary data.</text>
</comment>
<accession>A0ACC4E0N3</accession>
<name>A0ACC4E0N3_PURLI</name>